<comment type="caution">
    <text evidence="1">The sequence shown here is derived from an EMBL/GenBank/DDBJ whole genome shotgun (WGS) entry which is preliminary data.</text>
</comment>
<organism evidence="1 2">
    <name type="scientific">Caldifermentibacillus hisashii</name>
    <dbReference type="NCBI Taxonomy" id="996558"/>
    <lineage>
        <taxon>Bacteria</taxon>
        <taxon>Bacillati</taxon>
        <taxon>Bacillota</taxon>
        <taxon>Bacilli</taxon>
        <taxon>Bacillales</taxon>
        <taxon>Bacillaceae</taxon>
        <taxon>Caldifermentibacillus</taxon>
    </lineage>
</organism>
<keyword evidence="2" id="KW-1185">Reference proteome</keyword>
<evidence type="ECO:0000313" key="2">
    <source>
        <dbReference type="Proteomes" id="UP001459714"/>
    </source>
</evidence>
<evidence type="ECO:0000313" key="1">
    <source>
        <dbReference type="EMBL" id="MEL3958178.1"/>
    </source>
</evidence>
<reference evidence="1 2" key="1">
    <citation type="submission" date="2024-03" db="EMBL/GenBank/DDBJ databases">
        <title>Bacilli Hybrid Assemblies.</title>
        <authorList>
            <person name="Kovac J."/>
        </authorList>
    </citation>
    <scope>NUCLEOTIDE SEQUENCE [LARGE SCALE GENOMIC DNA]</scope>
    <source>
        <strain evidence="1 2">FSL M8-0022</strain>
    </source>
</reference>
<dbReference type="Proteomes" id="UP001459714">
    <property type="component" value="Unassembled WGS sequence"/>
</dbReference>
<proteinExistence type="predicted"/>
<sequence>MTLLLISILMITSACQKRYNGEYIQWGDSEKTVDTKRLEENNITYKNENGRVYVPEDAFDKAIFCCS</sequence>
<dbReference type="EMBL" id="JBBYAK010000001">
    <property type="protein sequence ID" value="MEL3958178.1"/>
    <property type="molecule type" value="Genomic_DNA"/>
</dbReference>
<gene>
    <name evidence="1" type="ORF">NST17_13370</name>
</gene>
<name>A0ABU9JZB6_9BACI</name>
<accession>A0ABU9JZB6</accession>
<protein>
    <submittedName>
        <fullName evidence="1">Uncharacterized protein</fullName>
    </submittedName>
</protein>